<proteinExistence type="predicted"/>
<comment type="caution">
    <text evidence="1">The sequence shown here is derived from an EMBL/GenBank/DDBJ whole genome shotgun (WGS) entry which is preliminary data.</text>
</comment>
<dbReference type="InterPro" id="IPR013783">
    <property type="entry name" value="Ig-like_fold"/>
</dbReference>
<name>A0A1Y1RYZ7_9SPIO</name>
<feature type="non-terminal residue" evidence="1">
    <location>
        <position position="971"/>
    </location>
</feature>
<sequence>MLDRRISIVLLLVASIIFPCVSVWSQSNIPAEPNNWLQQAATLGSGSADLFAVVFFEVPSDAVADDEFIYIGINDAGSDGAVPDQNSGSTDYYLFGGTGALTDASSRQRIFGSLGETQAGRQLGFFTADNTANYNITGSESSHWTYFGGVKLSDGEQLGTKVYFKVVVDAATNGGNYKNAFQLDLSRFSSGVPTQISGVRSFAYSWPIYNAETGDGAPDWTIYPFVSNAMDGEDLGVHGWDFDSTGNTADLYNKSTVLVINGTSLDGGATNFPDDVTEAYHTITTIETNGYWRMELTEGSGSGYQDAAEIFFSLDNGSTAAAFDANDGVVRAYGAESPVSTNPDYVAVTAEDGIAVNNGTDIETVTLQIVDSSGTPLPYSMSITVNVGGSATIDYVNGGAVASAQSQSVTTDSDGLATVGVVGSAIEIVNVTVDIFSSANETAAISFETDPEPRLETAGNTEIDLSTTATLPRVIITETGGSTVITRSGGTETLQLRIPGGLDASFAASALDFAIGGGDISAASYTNAGGSIITIEPSATFSVGDIMTIDGIQVTAGATETAGYLELSYDNGLSWNVVDTAQISTVSALTNSYVWTGAAGSTIFNDNANWSPVGVPGGADSAYIPASPALPVWPDLDNGSVSPTVGQLIIEAGASFDVGNQNLTLNQGLFVDGALTATAGTLSVGDDTAGGGSITAGSGNITFSGDLGIDTYSATSGITYIGGDFAPSTFSHNNGTVEFDGNGGQTVISGGNSFDSVVLNKTAGSISFPDALTISTGLSVGAGVAFDLSFNDSTGAQSTSIAGATTLGNTGSISFGNAGGDVVSFVDGLTAVSGVKSLAGSILSEGGAINLDTTTLSLTNTAVIDTTSNGNPAGANLTFAEITGGYGLTINGGTGGTVSSSGNWGTTADLLSLDLDAAGFSQGGFIEAVGLVDINGIANNPISIGFPITSTGGNIVISGTGAVDINGAVLA</sequence>
<dbReference type="Proteomes" id="UP000192343">
    <property type="component" value="Unassembled WGS sequence"/>
</dbReference>
<accession>A0A1Y1RYZ7</accession>
<evidence type="ECO:0008006" key="3">
    <source>
        <dbReference type="Google" id="ProtNLM"/>
    </source>
</evidence>
<evidence type="ECO:0000313" key="1">
    <source>
        <dbReference type="EMBL" id="ORC35837.1"/>
    </source>
</evidence>
<reference evidence="1 2" key="1">
    <citation type="submission" date="2017-03" db="EMBL/GenBank/DDBJ databases">
        <title>Draft Genome sequence of Marispirochaeta sp. strain JC444.</title>
        <authorList>
            <person name="Shivani Y."/>
            <person name="Subhash Y."/>
            <person name="Sasikala C."/>
            <person name="Ramana C."/>
        </authorList>
    </citation>
    <scope>NUCLEOTIDE SEQUENCE [LARGE SCALE GENOMIC DNA]</scope>
    <source>
        <strain evidence="1 2">JC444</strain>
    </source>
</reference>
<dbReference type="STRING" id="1963862.B4O97_07140"/>
<dbReference type="EMBL" id="MWQY01000007">
    <property type="protein sequence ID" value="ORC35837.1"/>
    <property type="molecule type" value="Genomic_DNA"/>
</dbReference>
<evidence type="ECO:0000313" key="2">
    <source>
        <dbReference type="Proteomes" id="UP000192343"/>
    </source>
</evidence>
<keyword evidence="2" id="KW-1185">Reference proteome</keyword>
<gene>
    <name evidence="1" type="ORF">B4O97_07140</name>
</gene>
<dbReference type="AlphaFoldDB" id="A0A1Y1RYZ7"/>
<protein>
    <recommendedName>
        <fullName evidence="3">Big-1 domain-containing protein</fullName>
    </recommendedName>
</protein>
<dbReference type="Gene3D" id="2.60.40.10">
    <property type="entry name" value="Immunoglobulins"/>
    <property type="match status" value="1"/>
</dbReference>
<organism evidence="1 2">
    <name type="scientific">Marispirochaeta aestuarii</name>
    <dbReference type="NCBI Taxonomy" id="1963862"/>
    <lineage>
        <taxon>Bacteria</taxon>
        <taxon>Pseudomonadati</taxon>
        <taxon>Spirochaetota</taxon>
        <taxon>Spirochaetia</taxon>
        <taxon>Spirochaetales</taxon>
        <taxon>Spirochaetaceae</taxon>
        <taxon>Marispirochaeta</taxon>
    </lineage>
</organism>